<dbReference type="AlphaFoldDB" id="A0A840QQQ6"/>
<dbReference type="InterPro" id="IPR018711">
    <property type="entry name" value="NAGPA"/>
</dbReference>
<dbReference type="Pfam" id="PF00395">
    <property type="entry name" value="SLH"/>
    <property type="match status" value="3"/>
</dbReference>
<organism evidence="4 5">
    <name type="scientific">Texcoconibacillus texcoconensis</name>
    <dbReference type="NCBI Taxonomy" id="1095777"/>
    <lineage>
        <taxon>Bacteria</taxon>
        <taxon>Bacillati</taxon>
        <taxon>Bacillota</taxon>
        <taxon>Bacilli</taxon>
        <taxon>Bacillales</taxon>
        <taxon>Bacillaceae</taxon>
        <taxon>Texcoconibacillus</taxon>
    </lineage>
</organism>
<dbReference type="EMBL" id="JACHHB010000008">
    <property type="protein sequence ID" value="MBB5173776.1"/>
    <property type="molecule type" value="Genomic_DNA"/>
</dbReference>
<feature type="signal peptide" evidence="2">
    <location>
        <begin position="1"/>
        <end position="32"/>
    </location>
</feature>
<evidence type="ECO:0000256" key="2">
    <source>
        <dbReference type="SAM" id="SignalP"/>
    </source>
</evidence>
<protein>
    <recommendedName>
        <fullName evidence="3">SLH domain-containing protein</fullName>
    </recommendedName>
</protein>
<dbReference type="Proteomes" id="UP000551878">
    <property type="component" value="Unassembled WGS sequence"/>
</dbReference>
<accession>A0A840QQQ6</accession>
<evidence type="ECO:0000313" key="4">
    <source>
        <dbReference type="EMBL" id="MBB5173776.1"/>
    </source>
</evidence>
<comment type="caution">
    <text evidence="4">The sequence shown here is derived from an EMBL/GenBank/DDBJ whole genome shotgun (WGS) entry which is preliminary data.</text>
</comment>
<dbReference type="PANTHER" id="PTHR43308:SF5">
    <property type="entry name" value="S-LAYER PROTEIN _ PEPTIDOGLYCAN ENDO-BETA-N-ACETYLGLUCOSAMINIDASE"/>
    <property type="match status" value="1"/>
</dbReference>
<dbReference type="Pfam" id="PF09992">
    <property type="entry name" value="NAGPA"/>
    <property type="match status" value="1"/>
</dbReference>
<gene>
    <name evidence="4" type="ORF">HNQ41_001966</name>
</gene>
<evidence type="ECO:0000259" key="3">
    <source>
        <dbReference type="PROSITE" id="PS51272"/>
    </source>
</evidence>
<proteinExistence type="predicted"/>
<sequence>MVSDMFRKRSFFMSISLLLFSSLFFVQGNTYASFGETTYQEDYSIVPGVTLTKENYTSNGVDRAFNQMMVDLDASDISVQVGHAGPTHQQMTVTDLAEYHTNPAASEYVVGSINASFFYAGSPVNLVVQNNEIVNLGRYSANANNPIYYSYAFGITEDGQPLIDSYDKNVQLRFNGDSATAHDFNTGRSEGETTLFTRGYGWSVPSIDSESTEIVVKDASPTPETLIFGETVTGVVSEVNKSDEGGDSSIPEGGFVIAASGEEQGEQFADIDVGDEISYELQIDDQWMDSETMITTGPLLVEGGQVSVSMNERSSFASRREPRSAVGITADDELFMVTVDGRQSGYSDGISLTDLAEHMISLGAESAINLDGGGSTTMAATLRGHQLPSVVNAPSDGRERSMPNAIQIVSNSLPKDVSESFIELERFANLKNWNSTFARAVGDHSLSGSNSEGDDGQSAKLTYDFSSDRQEGTSAAYLEPKQPLLMEGTPKKIGMWVHGDGRENWLRLQITDRDMNTHYVDVTGENEMDWSGWNYVTAEIPSGISSPYSLSRIYIAQTDKSKKSTGTVYVNNVEAIYDAEHHDTPENEPSHNPLRGKFTDVGDDHWSVEETSYLVDQQVIKGFPGGEFKPNGQVTREQVSAMLVRQLNIDKSDREEVPFDDVSEDRYSYDSIAAATEEGLFTGRQEDQFAPEEPLTRAEAAAVLKRAYELSGESGVSFSDVDESHWAYSYIDILENNQIADGFPDGTFAPEQSVTRAEFAAFLYNASTRD</sequence>
<evidence type="ECO:0000313" key="5">
    <source>
        <dbReference type="Proteomes" id="UP000551878"/>
    </source>
</evidence>
<feature type="chain" id="PRO_5032891781" description="SLH domain-containing protein" evidence="2">
    <location>
        <begin position="33"/>
        <end position="770"/>
    </location>
</feature>
<dbReference type="PROSITE" id="PS51272">
    <property type="entry name" value="SLH"/>
    <property type="match status" value="3"/>
</dbReference>
<keyword evidence="1 2" id="KW-0732">Signal</keyword>
<dbReference type="RefSeq" id="WP_184664216.1">
    <property type="nucleotide sequence ID" value="NZ_JACHHB010000008.1"/>
</dbReference>
<name>A0A840QQQ6_9BACI</name>
<keyword evidence="5" id="KW-1185">Reference proteome</keyword>
<reference evidence="4 5" key="1">
    <citation type="submission" date="2020-08" db="EMBL/GenBank/DDBJ databases">
        <title>Genomic Encyclopedia of Type Strains, Phase IV (KMG-IV): sequencing the most valuable type-strain genomes for metagenomic binning, comparative biology and taxonomic classification.</title>
        <authorList>
            <person name="Goeker M."/>
        </authorList>
    </citation>
    <scope>NUCLEOTIDE SEQUENCE [LARGE SCALE GENOMIC DNA]</scope>
    <source>
        <strain evidence="4 5">DSM 24696</strain>
    </source>
</reference>
<dbReference type="InterPro" id="IPR051465">
    <property type="entry name" value="Cell_Envelope_Struct_Comp"/>
</dbReference>
<dbReference type="PANTHER" id="PTHR43308">
    <property type="entry name" value="OUTER MEMBRANE PROTEIN ALPHA-RELATED"/>
    <property type="match status" value="1"/>
</dbReference>
<feature type="domain" description="SLH" evidence="3">
    <location>
        <begin position="714"/>
        <end position="770"/>
    </location>
</feature>
<feature type="domain" description="SLH" evidence="3">
    <location>
        <begin position="594"/>
        <end position="657"/>
    </location>
</feature>
<evidence type="ECO:0000256" key="1">
    <source>
        <dbReference type="ARBA" id="ARBA00022729"/>
    </source>
</evidence>
<dbReference type="InterPro" id="IPR001119">
    <property type="entry name" value="SLH_dom"/>
</dbReference>
<feature type="domain" description="SLH" evidence="3">
    <location>
        <begin position="658"/>
        <end position="713"/>
    </location>
</feature>